<feature type="compositionally biased region" description="Polar residues" evidence="1">
    <location>
        <begin position="1"/>
        <end position="16"/>
    </location>
</feature>
<dbReference type="Gene3D" id="3.80.10.10">
    <property type="entry name" value="Ribonuclease Inhibitor"/>
    <property type="match status" value="1"/>
</dbReference>
<name>A0ABP0RW88_9DINO</name>
<protein>
    <submittedName>
        <fullName evidence="2">Uncharacterized protein</fullName>
    </submittedName>
</protein>
<dbReference type="EMBL" id="CAXAMN010026497">
    <property type="protein sequence ID" value="CAK9103511.1"/>
    <property type="molecule type" value="Genomic_DNA"/>
</dbReference>
<dbReference type="Proteomes" id="UP001642484">
    <property type="component" value="Unassembled WGS sequence"/>
</dbReference>
<dbReference type="InterPro" id="IPR032675">
    <property type="entry name" value="LRR_dom_sf"/>
</dbReference>
<sequence>MWSSTSMTTASETQEPPQWPRVSETQGATAVAKSLGKLVNLNHVVLNFAFNNLGAQGATAVAESVGKLENLNHVVLNFENIGLGAQGATAVAQSLGKLVNLNHVQLNFNGNSLGDQGRRALKSLEEQVAARCSIKV</sequence>
<evidence type="ECO:0000313" key="3">
    <source>
        <dbReference type="Proteomes" id="UP001642484"/>
    </source>
</evidence>
<reference evidence="2 3" key="1">
    <citation type="submission" date="2024-02" db="EMBL/GenBank/DDBJ databases">
        <authorList>
            <person name="Chen Y."/>
            <person name="Shah S."/>
            <person name="Dougan E. K."/>
            <person name="Thang M."/>
            <person name="Chan C."/>
        </authorList>
    </citation>
    <scope>NUCLEOTIDE SEQUENCE [LARGE SCALE GENOMIC DNA]</scope>
</reference>
<comment type="caution">
    <text evidence="2">The sequence shown here is derived from an EMBL/GenBank/DDBJ whole genome shotgun (WGS) entry which is preliminary data.</text>
</comment>
<proteinExistence type="predicted"/>
<feature type="region of interest" description="Disordered" evidence="1">
    <location>
        <begin position="1"/>
        <end position="25"/>
    </location>
</feature>
<organism evidence="2 3">
    <name type="scientific">Durusdinium trenchii</name>
    <dbReference type="NCBI Taxonomy" id="1381693"/>
    <lineage>
        <taxon>Eukaryota</taxon>
        <taxon>Sar</taxon>
        <taxon>Alveolata</taxon>
        <taxon>Dinophyceae</taxon>
        <taxon>Suessiales</taxon>
        <taxon>Symbiodiniaceae</taxon>
        <taxon>Durusdinium</taxon>
    </lineage>
</organism>
<evidence type="ECO:0000256" key="1">
    <source>
        <dbReference type="SAM" id="MobiDB-lite"/>
    </source>
</evidence>
<dbReference type="SUPFAM" id="SSF52047">
    <property type="entry name" value="RNI-like"/>
    <property type="match status" value="1"/>
</dbReference>
<keyword evidence="3" id="KW-1185">Reference proteome</keyword>
<gene>
    <name evidence="2" type="ORF">CCMP2556_LOCUS48607</name>
</gene>
<evidence type="ECO:0000313" key="2">
    <source>
        <dbReference type="EMBL" id="CAK9103511.1"/>
    </source>
</evidence>
<accession>A0ABP0RW88</accession>